<gene>
    <name evidence="5" type="ORF">C3F09_12890</name>
</gene>
<dbReference type="GO" id="GO:0003677">
    <property type="term" value="F:DNA binding"/>
    <property type="evidence" value="ECO:0007669"/>
    <property type="project" value="UniProtKB-KW"/>
</dbReference>
<proteinExistence type="inferred from homology"/>
<evidence type="ECO:0000256" key="1">
    <source>
        <dbReference type="ARBA" id="ARBA00011046"/>
    </source>
</evidence>
<protein>
    <recommendedName>
        <fullName evidence="7">BlaI/MecI/CopY family transcriptional regulator</fullName>
    </recommendedName>
</protein>
<dbReference type="Gene3D" id="1.10.10.10">
    <property type="entry name" value="Winged helix-like DNA-binding domain superfamily/Winged helix DNA-binding domain"/>
    <property type="match status" value="1"/>
</dbReference>
<dbReference type="GO" id="GO:0045892">
    <property type="term" value="P:negative regulation of DNA-templated transcription"/>
    <property type="evidence" value="ECO:0007669"/>
    <property type="project" value="InterPro"/>
</dbReference>
<comment type="caution">
    <text evidence="5">The sequence shown here is derived from an EMBL/GenBank/DDBJ whole genome shotgun (WGS) entry which is preliminary data.</text>
</comment>
<dbReference type="EMBL" id="PQAP01000232">
    <property type="protein sequence ID" value="PWB67772.1"/>
    <property type="molecule type" value="Genomic_DNA"/>
</dbReference>
<name>A0A855X1J9_9BACT</name>
<sequence>MTNSFYFDPDGSGLTVFLGPTEARVMELVWKHRTLTVKKAMYHLGGSERQAYTTIMTVMVRLAEKGILTRRKEGRSFVYEPAIDREPFVRSRVKAVSDCLKRNFHP</sequence>
<evidence type="ECO:0000313" key="5">
    <source>
        <dbReference type="EMBL" id="PWB67772.1"/>
    </source>
</evidence>
<dbReference type="InterPro" id="IPR005650">
    <property type="entry name" value="BlaI_family"/>
</dbReference>
<evidence type="ECO:0000256" key="4">
    <source>
        <dbReference type="ARBA" id="ARBA00023163"/>
    </source>
</evidence>
<accession>A0A855X1J9</accession>
<organism evidence="5 6">
    <name type="scientific">candidate division GN15 bacterium</name>
    <dbReference type="NCBI Taxonomy" id="2072418"/>
    <lineage>
        <taxon>Bacteria</taxon>
        <taxon>candidate division GN15</taxon>
    </lineage>
</organism>
<keyword evidence="2" id="KW-0805">Transcription regulation</keyword>
<dbReference type="Proteomes" id="UP000250918">
    <property type="component" value="Unassembled WGS sequence"/>
</dbReference>
<dbReference type="AlphaFoldDB" id="A0A855X1J9"/>
<comment type="similarity">
    <text evidence="1">Belongs to the BlaI transcriptional regulatory family.</text>
</comment>
<dbReference type="InterPro" id="IPR036390">
    <property type="entry name" value="WH_DNA-bd_sf"/>
</dbReference>
<dbReference type="InterPro" id="IPR036388">
    <property type="entry name" value="WH-like_DNA-bd_sf"/>
</dbReference>
<evidence type="ECO:0000256" key="2">
    <source>
        <dbReference type="ARBA" id="ARBA00023015"/>
    </source>
</evidence>
<dbReference type="SUPFAM" id="SSF46785">
    <property type="entry name" value="Winged helix' DNA-binding domain"/>
    <property type="match status" value="1"/>
</dbReference>
<dbReference type="Pfam" id="PF03965">
    <property type="entry name" value="Penicillinase_R"/>
    <property type="match status" value="1"/>
</dbReference>
<evidence type="ECO:0000313" key="6">
    <source>
        <dbReference type="Proteomes" id="UP000250918"/>
    </source>
</evidence>
<reference evidence="5 6" key="1">
    <citation type="journal article" date="2018" name="ISME J.">
        <title>A methanotrophic archaeon couples anaerobic oxidation of methane to Fe(III) reduction.</title>
        <authorList>
            <person name="Cai C."/>
            <person name="Leu A.O."/>
            <person name="Xie G.J."/>
            <person name="Guo J."/>
            <person name="Feng Y."/>
            <person name="Zhao J.X."/>
            <person name="Tyson G.W."/>
            <person name="Yuan Z."/>
            <person name="Hu S."/>
        </authorList>
    </citation>
    <scope>NUCLEOTIDE SEQUENCE [LARGE SCALE GENOMIC DNA]</scope>
    <source>
        <strain evidence="5">FeB_12</strain>
    </source>
</reference>
<keyword evidence="3" id="KW-0238">DNA-binding</keyword>
<evidence type="ECO:0000256" key="3">
    <source>
        <dbReference type="ARBA" id="ARBA00023125"/>
    </source>
</evidence>
<keyword evidence="4" id="KW-0804">Transcription</keyword>
<evidence type="ECO:0008006" key="7">
    <source>
        <dbReference type="Google" id="ProtNLM"/>
    </source>
</evidence>